<keyword evidence="3" id="KW-1185">Reference proteome</keyword>
<evidence type="ECO:0000256" key="1">
    <source>
        <dbReference type="SAM" id="MobiDB-lite"/>
    </source>
</evidence>
<feature type="compositionally biased region" description="Basic and acidic residues" evidence="1">
    <location>
        <begin position="61"/>
        <end position="71"/>
    </location>
</feature>
<evidence type="ECO:0000313" key="2">
    <source>
        <dbReference type="EMBL" id="EPS29930.1"/>
    </source>
</evidence>
<protein>
    <submittedName>
        <fullName evidence="2">Uncharacterized protein</fullName>
    </submittedName>
</protein>
<dbReference type="EMBL" id="KB644412">
    <property type="protein sequence ID" value="EPS29930.1"/>
    <property type="molecule type" value="Genomic_DNA"/>
</dbReference>
<gene>
    <name evidence="2" type="ORF">PDE_04880</name>
</gene>
<dbReference type="AlphaFoldDB" id="S7ZGY8"/>
<name>S7ZGY8_PENO1</name>
<evidence type="ECO:0000313" key="3">
    <source>
        <dbReference type="Proteomes" id="UP000019376"/>
    </source>
</evidence>
<accession>S7ZGY8</accession>
<dbReference type="Proteomes" id="UP000019376">
    <property type="component" value="Unassembled WGS sequence"/>
</dbReference>
<dbReference type="HOGENOM" id="CLU_2559012_0_0_1"/>
<organism evidence="2 3">
    <name type="scientific">Penicillium oxalicum (strain 114-2 / CGMCC 5302)</name>
    <name type="common">Penicillium decumbens</name>
    <dbReference type="NCBI Taxonomy" id="933388"/>
    <lineage>
        <taxon>Eukaryota</taxon>
        <taxon>Fungi</taxon>
        <taxon>Dikarya</taxon>
        <taxon>Ascomycota</taxon>
        <taxon>Pezizomycotina</taxon>
        <taxon>Eurotiomycetes</taxon>
        <taxon>Eurotiomycetidae</taxon>
        <taxon>Eurotiales</taxon>
        <taxon>Aspergillaceae</taxon>
        <taxon>Penicillium</taxon>
    </lineage>
</organism>
<feature type="region of interest" description="Disordered" evidence="1">
    <location>
        <begin position="43"/>
        <end position="82"/>
    </location>
</feature>
<proteinExistence type="predicted"/>
<sequence length="82" mass="8696">MRSAAEALPADVGYTLVQLTAGSRVGVCRVVHVRAEARLARVPSRDNLHANPGGSTGSRKVGRDWDAKEDAAPVDVDDVMAR</sequence>
<reference evidence="2 3" key="1">
    <citation type="journal article" date="2013" name="PLoS ONE">
        <title>Genomic and secretomic analyses reveal unique features of the lignocellulolytic enzyme system of Penicillium decumbens.</title>
        <authorList>
            <person name="Liu G."/>
            <person name="Zhang L."/>
            <person name="Wei X."/>
            <person name="Zou G."/>
            <person name="Qin Y."/>
            <person name="Ma L."/>
            <person name="Li J."/>
            <person name="Zheng H."/>
            <person name="Wang S."/>
            <person name="Wang C."/>
            <person name="Xun L."/>
            <person name="Zhao G.-P."/>
            <person name="Zhou Z."/>
            <person name="Qu Y."/>
        </authorList>
    </citation>
    <scope>NUCLEOTIDE SEQUENCE [LARGE SCALE GENOMIC DNA]</scope>
    <source>
        <strain evidence="3">114-2 / CGMCC 5302</strain>
    </source>
</reference>